<comment type="caution">
    <text evidence="4">The sequence shown here is derived from an EMBL/GenBank/DDBJ whole genome shotgun (WGS) entry which is preliminary data.</text>
</comment>
<accession>A0A401FPP6</accession>
<dbReference type="AlphaFoldDB" id="A0A401FPP6"/>
<dbReference type="Gene3D" id="2.70.70.10">
    <property type="entry name" value="Glucose Permease (Domain IIA)"/>
    <property type="match status" value="1"/>
</dbReference>
<dbReference type="InterPro" id="IPR050570">
    <property type="entry name" value="Cell_wall_metabolism_enzyme"/>
</dbReference>
<feature type="domain" description="M23ase beta-sheet core" evidence="2">
    <location>
        <begin position="324"/>
        <end position="419"/>
    </location>
</feature>
<dbReference type="EMBL" id="BEXA01000008">
    <property type="protein sequence ID" value="GAY74286.1"/>
    <property type="molecule type" value="Genomic_DNA"/>
</dbReference>
<reference evidence="4 5" key="1">
    <citation type="submission" date="2017-11" db="EMBL/GenBank/DDBJ databases">
        <title>Draft Genome Sequence of Lactobacillus curieae NBRC 111893 isolated from Koso, a Japanese sugar-Vegetable Fermented Beverage.</title>
        <authorList>
            <person name="Chiou T.Y."/>
            <person name="Oshima K."/>
            <person name="Suda W."/>
            <person name="Hattori M."/>
            <person name="Takahashi T."/>
        </authorList>
    </citation>
    <scope>NUCLEOTIDE SEQUENCE [LARGE SCALE GENOMIC DNA]</scope>
    <source>
        <strain evidence="4 5">NBRC111893</strain>
    </source>
</reference>
<protein>
    <submittedName>
        <fullName evidence="4">Phage tail length tape-measure protein</fullName>
    </submittedName>
</protein>
<keyword evidence="5" id="KW-1185">Reference proteome</keyword>
<gene>
    <name evidence="4" type="ORF">NBRC111893_2432</name>
</gene>
<evidence type="ECO:0000256" key="1">
    <source>
        <dbReference type="SAM" id="MobiDB-lite"/>
    </source>
</evidence>
<dbReference type="Gene3D" id="1.10.530.10">
    <property type="match status" value="1"/>
</dbReference>
<sequence>MKKLTSNMWDTIKNVFKAGYTYVDDLTGGRLSKLIKAFQNAWDTIGKGWHDFWNGLDKWMGNLWNNIVKTVQNGINGVIKVLNAGIGGIDSVIHFFGGKSNTVSKISPVHLATGTGVFAGQRKAIIKPTMSILNDGHDSPQTHNHEVIMHANGGLEEVRGTNVMKMLEPQAEVFNASEARELGLTHFAKGTGFLGNVLKGVKSVASDAVGAVDNGVAGIGSFVSKAWSGAKNLAKILTKIGGHPVKYLNSLMKRPTSKTPIISDFATGFYSNVKSQANDWWSEVWNQISGAAKDGGGAGTGGTWRHNPGMSMTDRFGDSRSFGSHDGVDFSGPMGSAILAVHGGTVTRTGNPVWDKAALGDVITVASSDGWQEIYQEFGGMNNIKVKKGDVIKTGQRIATLGALNGSGSGSHVHIGVAHGSLWDHGGTNTHGWYDVTKMHGNSNGTPKGGSKNKKDNSYLSKLVKVELGSGMFKWIKKHLAPLFSDATGAMGDVGLSGGLAQHAREIAKALKSAYPAAKDGGIAGVLGNWIQESRLDPSAIDAADHGSGLGQWTFGRETAMRNWTKKHGYAWNSAKGQLDFALHEPGMASSFKSTLRMSSPTEAARHFFAGWESGGNEDATGGTRIKNAQTAYNAIKHMAKGGNLKKGDLSIVGEQGYELIKATQDAKVIPHGKSVGIMNDLSKSSKGKASVKIDAPVNITINGNADNSAVNQIDKAISKHNDDLVEKLREFFGFNDDGGLKV</sequence>
<organism evidence="4 5">
    <name type="scientific">Lentilactobacillus kosonis</name>
    <dbReference type="NCBI Taxonomy" id="2810561"/>
    <lineage>
        <taxon>Bacteria</taxon>
        <taxon>Bacillati</taxon>
        <taxon>Bacillota</taxon>
        <taxon>Bacilli</taxon>
        <taxon>Lactobacillales</taxon>
        <taxon>Lactobacillaceae</taxon>
        <taxon>Lentilactobacillus</taxon>
    </lineage>
</organism>
<dbReference type="PANTHER" id="PTHR21666:SF270">
    <property type="entry name" value="MUREIN HYDROLASE ACTIVATOR ENVC"/>
    <property type="match status" value="1"/>
</dbReference>
<dbReference type="InterPro" id="IPR016047">
    <property type="entry name" value="M23ase_b-sheet_dom"/>
</dbReference>
<evidence type="ECO:0000313" key="4">
    <source>
        <dbReference type="EMBL" id="GAY74286.1"/>
    </source>
</evidence>
<evidence type="ECO:0000259" key="3">
    <source>
        <dbReference type="Pfam" id="PF18013"/>
    </source>
</evidence>
<dbReference type="Pfam" id="PF01551">
    <property type="entry name" value="Peptidase_M23"/>
    <property type="match status" value="1"/>
</dbReference>
<dbReference type="PANTHER" id="PTHR21666">
    <property type="entry name" value="PEPTIDASE-RELATED"/>
    <property type="match status" value="1"/>
</dbReference>
<dbReference type="Pfam" id="PF18013">
    <property type="entry name" value="Phage_lysozyme2"/>
    <property type="match status" value="1"/>
</dbReference>
<feature type="region of interest" description="Disordered" evidence="1">
    <location>
        <begin position="292"/>
        <end position="318"/>
    </location>
</feature>
<dbReference type="InterPro" id="IPR041219">
    <property type="entry name" value="Phage_lysozyme2"/>
</dbReference>
<dbReference type="GO" id="GO:0004222">
    <property type="term" value="F:metalloendopeptidase activity"/>
    <property type="evidence" value="ECO:0007669"/>
    <property type="project" value="TreeGrafter"/>
</dbReference>
<dbReference type="CDD" id="cd12797">
    <property type="entry name" value="M23_peptidase"/>
    <property type="match status" value="1"/>
</dbReference>
<proteinExistence type="predicted"/>
<dbReference type="InterPro" id="IPR011055">
    <property type="entry name" value="Dup_hybrid_motif"/>
</dbReference>
<evidence type="ECO:0000259" key="2">
    <source>
        <dbReference type="Pfam" id="PF01551"/>
    </source>
</evidence>
<dbReference type="Proteomes" id="UP000286974">
    <property type="component" value="Unassembled WGS sequence"/>
</dbReference>
<dbReference type="SUPFAM" id="SSF51261">
    <property type="entry name" value="Duplicated hybrid motif"/>
    <property type="match status" value="1"/>
</dbReference>
<feature type="domain" description="Phage tail lysozyme" evidence="3">
    <location>
        <begin position="504"/>
        <end position="635"/>
    </location>
</feature>
<feature type="compositionally biased region" description="Gly residues" evidence="1">
    <location>
        <begin position="293"/>
        <end position="302"/>
    </location>
</feature>
<evidence type="ECO:0000313" key="5">
    <source>
        <dbReference type="Proteomes" id="UP000286974"/>
    </source>
</evidence>
<name>A0A401FPP6_9LACO</name>